<dbReference type="EMBL" id="CACRSJ010000109">
    <property type="protein sequence ID" value="VYS65196.1"/>
    <property type="molecule type" value="Genomic_DNA"/>
</dbReference>
<gene>
    <name evidence="1" type="ORF">AN1_LOCUS20605</name>
</gene>
<proteinExistence type="predicted"/>
<evidence type="ECO:0000313" key="1">
    <source>
        <dbReference type="EMBL" id="VYS65196.1"/>
    </source>
</evidence>
<reference evidence="1 2" key="1">
    <citation type="submission" date="2019-11" db="EMBL/GenBank/DDBJ databases">
        <authorList>
            <person name="Jiao W.-B."/>
            <person name="Schneeberger K."/>
        </authorList>
    </citation>
    <scope>NUCLEOTIDE SEQUENCE [LARGE SCALE GENOMIC DNA]</scope>
    <source>
        <strain evidence="2">cv. An-1</strain>
    </source>
</reference>
<accession>A0A654FWF8</accession>
<organism evidence="1 2">
    <name type="scientific">Arabidopsis thaliana</name>
    <name type="common">Mouse-ear cress</name>
    <dbReference type="NCBI Taxonomy" id="3702"/>
    <lineage>
        <taxon>Eukaryota</taxon>
        <taxon>Viridiplantae</taxon>
        <taxon>Streptophyta</taxon>
        <taxon>Embryophyta</taxon>
        <taxon>Tracheophyta</taxon>
        <taxon>Spermatophyta</taxon>
        <taxon>Magnoliopsida</taxon>
        <taxon>eudicotyledons</taxon>
        <taxon>Gunneridae</taxon>
        <taxon>Pentapetalae</taxon>
        <taxon>rosids</taxon>
        <taxon>malvids</taxon>
        <taxon>Brassicales</taxon>
        <taxon>Brassicaceae</taxon>
        <taxon>Camelineae</taxon>
        <taxon>Arabidopsis</taxon>
    </lineage>
</organism>
<dbReference type="Proteomes" id="UP000426265">
    <property type="component" value="Unassembled WGS sequence"/>
</dbReference>
<dbReference type="AlphaFoldDB" id="A0A654FWF8"/>
<feature type="non-terminal residue" evidence="1">
    <location>
        <position position="64"/>
    </location>
</feature>
<sequence length="64" mass="7040">MHDFVGLPIQKSTTRAQREVGASGRGLERVARGWCEWAFSGDELSTAKIPSHINLTLFCTLHGV</sequence>
<protein>
    <submittedName>
        <fullName evidence="1">Uncharacterized protein</fullName>
    </submittedName>
</protein>
<name>A0A654FWF8_ARATH</name>
<evidence type="ECO:0000313" key="2">
    <source>
        <dbReference type="Proteomes" id="UP000426265"/>
    </source>
</evidence>